<dbReference type="OrthoDB" id="5182530at2"/>
<dbReference type="RefSeq" id="WP_089338263.1">
    <property type="nucleotide sequence ID" value="NZ_FZNO01000026.1"/>
</dbReference>
<name>A0A238Z9T1_9ACTN</name>
<gene>
    <name evidence="1" type="ORF">SAMN06272737_12646</name>
</gene>
<organism evidence="1 2">
    <name type="scientific">Blastococcus mobilis</name>
    <dbReference type="NCBI Taxonomy" id="1938746"/>
    <lineage>
        <taxon>Bacteria</taxon>
        <taxon>Bacillati</taxon>
        <taxon>Actinomycetota</taxon>
        <taxon>Actinomycetes</taxon>
        <taxon>Geodermatophilales</taxon>
        <taxon>Geodermatophilaceae</taxon>
        <taxon>Blastococcus</taxon>
    </lineage>
</organism>
<proteinExistence type="predicted"/>
<dbReference type="AlphaFoldDB" id="A0A238Z9T1"/>
<protein>
    <recommendedName>
        <fullName evidence="3">Antibiotic biosynthesis monooxygenase</fullName>
    </recommendedName>
</protein>
<dbReference type="EMBL" id="FZNO01000026">
    <property type="protein sequence ID" value="SNR80050.1"/>
    <property type="molecule type" value="Genomic_DNA"/>
</dbReference>
<dbReference type="InterPro" id="IPR011008">
    <property type="entry name" value="Dimeric_a/b-barrel"/>
</dbReference>
<dbReference type="Proteomes" id="UP000198403">
    <property type="component" value="Unassembled WGS sequence"/>
</dbReference>
<keyword evidence="2" id="KW-1185">Reference proteome</keyword>
<sequence length="219" mass="24772">MYARSTTIRGNATRLEDAVAHMRDEILPQLQEMNGFIGLSMLADRETGRCIATSAWGDELSMRASADRVHPMRERMVQIFGGEPEVQEWEIAVLHRSRMGDGTCARVTWVRADPGNLEGMIDAYKSSLMPSWEEIQGFCSNSLLVDRRTGHCAGSVVFESRGAMDHTRDQFTTLREEFARKMGLFTTRREEFARKIGPEILEVAEFDLVLADLRVPETV</sequence>
<accession>A0A238Z9T1</accession>
<evidence type="ECO:0000313" key="2">
    <source>
        <dbReference type="Proteomes" id="UP000198403"/>
    </source>
</evidence>
<dbReference type="SUPFAM" id="SSF54909">
    <property type="entry name" value="Dimeric alpha+beta barrel"/>
    <property type="match status" value="1"/>
</dbReference>
<evidence type="ECO:0000313" key="1">
    <source>
        <dbReference type="EMBL" id="SNR80050.1"/>
    </source>
</evidence>
<evidence type="ECO:0008006" key="3">
    <source>
        <dbReference type="Google" id="ProtNLM"/>
    </source>
</evidence>
<reference evidence="1 2" key="1">
    <citation type="submission" date="2017-06" db="EMBL/GenBank/DDBJ databases">
        <authorList>
            <person name="Kim H.J."/>
            <person name="Triplett B.A."/>
        </authorList>
    </citation>
    <scope>NUCLEOTIDE SEQUENCE [LARGE SCALE GENOMIC DNA]</scope>
    <source>
        <strain evidence="1 2">DSM 44272</strain>
    </source>
</reference>